<dbReference type="AlphaFoldDB" id="A0A4R6XUT1"/>
<dbReference type="Proteomes" id="UP000295724">
    <property type="component" value="Unassembled WGS sequence"/>
</dbReference>
<dbReference type="NCBIfam" id="TIGR02999">
    <property type="entry name" value="Sig-70_X6"/>
    <property type="match status" value="1"/>
</dbReference>
<dbReference type="OrthoDB" id="128473at2"/>
<dbReference type="Gene3D" id="1.10.10.10">
    <property type="entry name" value="Winged helix-like DNA-binding domain superfamily/Winged helix DNA-binding domain"/>
    <property type="match status" value="1"/>
</dbReference>
<name>A0A4R6XUT1_9GAMM</name>
<dbReference type="RefSeq" id="WP_099017777.1">
    <property type="nucleotide sequence ID" value="NZ_NIHB01000001.1"/>
</dbReference>
<dbReference type="InterPro" id="IPR053812">
    <property type="entry name" value="HTH_Sigma70_ECF-like"/>
</dbReference>
<feature type="domain" description="RNA polymerase sigma-70 ECF-like HTH" evidence="1">
    <location>
        <begin position="9"/>
        <end position="187"/>
    </location>
</feature>
<protein>
    <submittedName>
        <fullName evidence="2">RNA polymerase ECF family sigma subunit</fullName>
    </submittedName>
</protein>
<gene>
    <name evidence="2" type="ORF">C8D91_0460</name>
</gene>
<keyword evidence="3" id="KW-1185">Reference proteome</keyword>
<evidence type="ECO:0000313" key="3">
    <source>
        <dbReference type="Proteomes" id="UP000295724"/>
    </source>
</evidence>
<proteinExistence type="predicted"/>
<dbReference type="InterPro" id="IPR011517">
    <property type="entry name" value="RNA_pol_sigma70_ECF-like"/>
</dbReference>
<dbReference type="InterPro" id="IPR013324">
    <property type="entry name" value="RNA_pol_sigma_r3/r4-like"/>
</dbReference>
<organism evidence="2 3">
    <name type="scientific">Marinicella litoralis</name>
    <dbReference type="NCBI Taxonomy" id="644220"/>
    <lineage>
        <taxon>Bacteria</taxon>
        <taxon>Pseudomonadati</taxon>
        <taxon>Pseudomonadota</taxon>
        <taxon>Gammaproteobacteria</taxon>
        <taxon>Lysobacterales</taxon>
        <taxon>Marinicellaceae</taxon>
        <taxon>Marinicella</taxon>
    </lineage>
</organism>
<accession>A0A4R6XUT1</accession>
<dbReference type="SUPFAM" id="SSF88659">
    <property type="entry name" value="Sigma3 and sigma4 domains of RNA polymerase sigma factors"/>
    <property type="match status" value="1"/>
</dbReference>
<comment type="caution">
    <text evidence="2">The sequence shown here is derived from an EMBL/GenBank/DDBJ whole genome shotgun (WGS) entry which is preliminary data.</text>
</comment>
<evidence type="ECO:0000259" key="1">
    <source>
        <dbReference type="Pfam" id="PF07638"/>
    </source>
</evidence>
<reference evidence="2 3" key="1">
    <citation type="submission" date="2019-03" db="EMBL/GenBank/DDBJ databases">
        <title>Genomic Encyclopedia of Type Strains, Phase IV (KMG-IV): sequencing the most valuable type-strain genomes for metagenomic binning, comparative biology and taxonomic classification.</title>
        <authorList>
            <person name="Goeker M."/>
        </authorList>
    </citation>
    <scope>NUCLEOTIDE SEQUENCE [LARGE SCALE GENOMIC DNA]</scope>
    <source>
        <strain evidence="2 3">DSM 25488</strain>
    </source>
</reference>
<sequence>MDALNQTRSQVTALLTRNDLSDEERQNQLLNLIYFELRSMAQRKMNTERKDHTLSATALVHEAYLRLVNQTGLNWDSKRHFFAAVAESMRRILIESARAKASLKRGANAQHTNNLNLSTDDSLGFEMLALDRALTQLESKDTVMSDVVKLRFFSGLNVEQTAMALELSPRTVNRHWTAARAWLITQMQ</sequence>
<dbReference type="InterPro" id="IPR036388">
    <property type="entry name" value="WH-like_DNA-bd_sf"/>
</dbReference>
<dbReference type="EMBL" id="SNZB01000001">
    <property type="protein sequence ID" value="TDR23596.1"/>
    <property type="molecule type" value="Genomic_DNA"/>
</dbReference>
<evidence type="ECO:0000313" key="2">
    <source>
        <dbReference type="EMBL" id="TDR23596.1"/>
    </source>
</evidence>
<dbReference type="Pfam" id="PF07638">
    <property type="entry name" value="Sigma70_ECF"/>
    <property type="match status" value="1"/>
</dbReference>